<name>M0ALI1_9EURY</name>
<feature type="compositionally biased region" description="Basic and acidic residues" evidence="1">
    <location>
        <begin position="71"/>
        <end position="85"/>
    </location>
</feature>
<evidence type="ECO:0000313" key="2">
    <source>
        <dbReference type="EMBL" id="ELY99555.1"/>
    </source>
</evidence>
<proteinExistence type="predicted"/>
<protein>
    <submittedName>
        <fullName evidence="2">Uncharacterized protein</fullName>
    </submittedName>
</protein>
<dbReference type="EMBL" id="AOIP01000056">
    <property type="protein sequence ID" value="ELY99555.1"/>
    <property type="molecule type" value="Genomic_DNA"/>
</dbReference>
<evidence type="ECO:0000256" key="1">
    <source>
        <dbReference type="SAM" id="MobiDB-lite"/>
    </source>
</evidence>
<keyword evidence="3" id="KW-1185">Reference proteome</keyword>
<sequence>MRTLADIKPFNRKEMGVYVTPSLVIGESLSLERVIDHVEEPAAIDDRIETDSGQSGNSLAEAKTVAGLEGQHAEELEAAKRERIR</sequence>
<dbReference type="Proteomes" id="UP000011591">
    <property type="component" value="Unassembled WGS sequence"/>
</dbReference>
<comment type="caution">
    <text evidence="2">The sequence shown here is derived from an EMBL/GenBank/DDBJ whole genome shotgun (WGS) entry which is preliminary data.</text>
</comment>
<gene>
    <name evidence="2" type="ORF">C480_19829</name>
</gene>
<organism evidence="2 3">
    <name type="scientific">Natrialba aegyptia DSM 13077</name>
    <dbReference type="NCBI Taxonomy" id="1227491"/>
    <lineage>
        <taxon>Archaea</taxon>
        <taxon>Methanobacteriati</taxon>
        <taxon>Methanobacteriota</taxon>
        <taxon>Stenosarchaea group</taxon>
        <taxon>Halobacteria</taxon>
        <taxon>Halobacteriales</taxon>
        <taxon>Natrialbaceae</taxon>
        <taxon>Natrialba</taxon>
    </lineage>
</organism>
<dbReference type="PATRIC" id="fig|1227491.4.peg.3996"/>
<reference evidence="2 3" key="1">
    <citation type="journal article" date="2014" name="PLoS Genet.">
        <title>Phylogenetically driven sequencing of extremely halophilic archaea reveals strategies for static and dynamic osmo-response.</title>
        <authorList>
            <person name="Becker E.A."/>
            <person name="Seitzer P.M."/>
            <person name="Tritt A."/>
            <person name="Larsen D."/>
            <person name="Krusor M."/>
            <person name="Yao A.I."/>
            <person name="Wu D."/>
            <person name="Madern D."/>
            <person name="Eisen J.A."/>
            <person name="Darling A.E."/>
            <person name="Facciotti M.T."/>
        </authorList>
    </citation>
    <scope>NUCLEOTIDE SEQUENCE [LARGE SCALE GENOMIC DNA]</scope>
    <source>
        <strain evidence="2 3">DSM 13077</strain>
    </source>
</reference>
<evidence type="ECO:0000313" key="3">
    <source>
        <dbReference type="Proteomes" id="UP000011591"/>
    </source>
</evidence>
<feature type="region of interest" description="Disordered" evidence="1">
    <location>
        <begin position="44"/>
        <end position="85"/>
    </location>
</feature>
<dbReference type="RefSeq" id="WP_006667347.1">
    <property type="nucleotide sequence ID" value="NZ_AOIP01000056.1"/>
</dbReference>
<dbReference type="AlphaFoldDB" id="M0ALI1"/>
<accession>M0ALI1</accession>